<accession>A0A0A2WLC7</accession>
<comment type="caution">
    <text evidence="1">The sequence shown here is derived from an EMBL/GenBank/DDBJ whole genome shotgun (WGS) entry which is preliminary data.</text>
</comment>
<dbReference type="Proteomes" id="UP000030518">
    <property type="component" value="Unassembled WGS sequence"/>
</dbReference>
<proteinExistence type="predicted"/>
<dbReference type="PATRIC" id="fig|1300345.3.peg.448"/>
<protein>
    <submittedName>
        <fullName evidence="1">Uncharacterized protein</fullName>
    </submittedName>
</protein>
<name>A0A0A2WLC7_9GAMM</name>
<keyword evidence="2" id="KW-1185">Reference proteome</keyword>
<reference evidence="1 2" key="1">
    <citation type="submission" date="2014-09" db="EMBL/GenBank/DDBJ databases">
        <title>Genome sequences of Lysobacter dokdonensis DS-58.</title>
        <authorList>
            <person name="Kim J.F."/>
            <person name="Kwak M.-J."/>
        </authorList>
    </citation>
    <scope>NUCLEOTIDE SEQUENCE [LARGE SCALE GENOMIC DNA]</scope>
    <source>
        <strain evidence="1 2">DS-58</strain>
    </source>
</reference>
<dbReference type="EMBL" id="JRKJ01000002">
    <property type="protein sequence ID" value="KGQ20593.1"/>
    <property type="molecule type" value="Genomic_DNA"/>
</dbReference>
<dbReference type="AlphaFoldDB" id="A0A0A2WLC7"/>
<gene>
    <name evidence="1" type="ORF">LF41_1130</name>
</gene>
<sequence>MNNMISLVTGVTVLLGIGFAAGFLFSRADHATTARIAAKATPSAPRDVCEFQFGKPCSRMPRAVGPAQADRLGSPRACSNGVFVDRLEGRWVVAKHSQVDPGVVVATFCAATTP</sequence>
<evidence type="ECO:0000313" key="1">
    <source>
        <dbReference type="EMBL" id="KGQ20593.1"/>
    </source>
</evidence>
<evidence type="ECO:0000313" key="2">
    <source>
        <dbReference type="Proteomes" id="UP000030518"/>
    </source>
</evidence>
<organism evidence="1 2">
    <name type="scientific">Lysobacter dokdonensis DS-58</name>
    <dbReference type="NCBI Taxonomy" id="1300345"/>
    <lineage>
        <taxon>Bacteria</taxon>
        <taxon>Pseudomonadati</taxon>
        <taxon>Pseudomonadota</taxon>
        <taxon>Gammaproteobacteria</taxon>
        <taxon>Lysobacterales</taxon>
        <taxon>Lysobacteraceae</taxon>
        <taxon>Noviluteimonas</taxon>
    </lineage>
</organism>